<proteinExistence type="predicted"/>
<evidence type="ECO:0008006" key="3">
    <source>
        <dbReference type="Google" id="ProtNLM"/>
    </source>
</evidence>
<dbReference type="EMBL" id="QNGE01004729">
    <property type="protein sequence ID" value="KAA3672604.1"/>
    <property type="molecule type" value="Genomic_DNA"/>
</dbReference>
<feature type="non-terminal residue" evidence="1">
    <location>
        <position position="135"/>
    </location>
</feature>
<keyword evidence="2" id="KW-1185">Reference proteome</keyword>
<evidence type="ECO:0000313" key="2">
    <source>
        <dbReference type="Proteomes" id="UP000324629"/>
    </source>
</evidence>
<dbReference type="SUPFAM" id="SSF47473">
    <property type="entry name" value="EF-hand"/>
    <property type="match status" value="1"/>
</dbReference>
<dbReference type="Proteomes" id="UP000324629">
    <property type="component" value="Unassembled WGS sequence"/>
</dbReference>
<sequence length="135" mass="15603">MGVHQLLHAIENTPSCLLELLDLEGLYVNDKLVQMAQRISKRHPFAVINANCIKWDSRSRKEAKYDPMTFLTNYLVRHGIRIIDFYRLIDSKQSGLMSRADFVAGVLQQKIPLNSNDLEIILNYVDQDHTDQISF</sequence>
<evidence type="ECO:0000313" key="1">
    <source>
        <dbReference type="EMBL" id="KAA3672604.1"/>
    </source>
</evidence>
<protein>
    <recommendedName>
        <fullName evidence="3">EF-hand domain-containing protein</fullName>
    </recommendedName>
</protein>
<comment type="caution">
    <text evidence="1">The sequence shown here is derived from an EMBL/GenBank/DDBJ whole genome shotgun (WGS) entry which is preliminary data.</text>
</comment>
<dbReference type="AlphaFoldDB" id="A0A5J4NAI8"/>
<dbReference type="InterPro" id="IPR011992">
    <property type="entry name" value="EF-hand-dom_pair"/>
</dbReference>
<dbReference type="Gene3D" id="1.10.238.10">
    <property type="entry name" value="EF-hand"/>
    <property type="match status" value="1"/>
</dbReference>
<organism evidence="1 2">
    <name type="scientific">Paragonimus westermani</name>
    <dbReference type="NCBI Taxonomy" id="34504"/>
    <lineage>
        <taxon>Eukaryota</taxon>
        <taxon>Metazoa</taxon>
        <taxon>Spiralia</taxon>
        <taxon>Lophotrochozoa</taxon>
        <taxon>Platyhelminthes</taxon>
        <taxon>Trematoda</taxon>
        <taxon>Digenea</taxon>
        <taxon>Plagiorchiida</taxon>
        <taxon>Troglotremata</taxon>
        <taxon>Troglotrematidae</taxon>
        <taxon>Paragonimus</taxon>
    </lineage>
</organism>
<accession>A0A5J4NAI8</accession>
<reference evidence="1 2" key="1">
    <citation type="journal article" date="2019" name="Gigascience">
        <title>Whole-genome sequence of the oriental lung fluke Paragonimus westermani.</title>
        <authorList>
            <person name="Oey H."/>
            <person name="Zakrzewski M."/>
            <person name="Narain K."/>
            <person name="Devi K.R."/>
            <person name="Agatsuma T."/>
            <person name="Nawaratna S."/>
            <person name="Gobert G.N."/>
            <person name="Jones M.K."/>
            <person name="Ragan M.A."/>
            <person name="McManus D.P."/>
            <person name="Krause L."/>
        </authorList>
    </citation>
    <scope>NUCLEOTIDE SEQUENCE [LARGE SCALE GENOMIC DNA]</scope>
    <source>
        <strain evidence="1 2">IND2009</strain>
    </source>
</reference>
<name>A0A5J4NAI8_9TREM</name>
<gene>
    <name evidence="1" type="ORF">DEA37_0002045</name>
</gene>